<dbReference type="Proteomes" id="UP000828390">
    <property type="component" value="Unassembled WGS sequence"/>
</dbReference>
<accession>A0A9D4R301</accession>
<protein>
    <submittedName>
        <fullName evidence="1">Uncharacterized protein</fullName>
    </submittedName>
</protein>
<reference evidence="1" key="1">
    <citation type="journal article" date="2019" name="bioRxiv">
        <title>The Genome of the Zebra Mussel, Dreissena polymorpha: A Resource for Invasive Species Research.</title>
        <authorList>
            <person name="McCartney M.A."/>
            <person name="Auch B."/>
            <person name="Kono T."/>
            <person name="Mallez S."/>
            <person name="Zhang Y."/>
            <person name="Obille A."/>
            <person name="Becker A."/>
            <person name="Abrahante J.E."/>
            <person name="Garbe J."/>
            <person name="Badalamenti J.P."/>
            <person name="Herman A."/>
            <person name="Mangelson H."/>
            <person name="Liachko I."/>
            <person name="Sullivan S."/>
            <person name="Sone E.D."/>
            <person name="Koren S."/>
            <person name="Silverstein K.A.T."/>
            <person name="Beckman K.B."/>
            <person name="Gohl D.M."/>
        </authorList>
    </citation>
    <scope>NUCLEOTIDE SEQUENCE</scope>
    <source>
        <strain evidence="1">Duluth1</strain>
        <tissue evidence="1">Whole animal</tissue>
    </source>
</reference>
<sequence>MLTRAFFCGCGYADVVTDGDEWNKHSAFQLVLFFCGYADADADTDRWNSSLKQNVLSLISMCGKSRLISDDT</sequence>
<dbReference type="AlphaFoldDB" id="A0A9D4R301"/>
<evidence type="ECO:0000313" key="1">
    <source>
        <dbReference type="EMBL" id="KAH3852313.1"/>
    </source>
</evidence>
<gene>
    <name evidence="1" type="ORF">DPMN_094818</name>
</gene>
<dbReference type="EMBL" id="JAIWYP010000003">
    <property type="protein sequence ID" value="KAH3852313.1"/>
    <property type="molecule type" value="Genomic_DNA"/>
</dbReference>
<organism evidence="1 2">
    <name type="scientific">Dreissena polymorpha</name>
    <name type="common">Zebra mussel</name>
    <name type="synonym">Mytilus polymorpha</name>
    <dbReference type="NCBI Taxonomy" id="45954"/>
    <lineage>
        <taxon>Eukaryota</taxon>
        <taxon>Metazoa</taxon>
        <taxon>Spiralia</taxon>
        <taxon>Lophotrochozoa</taxon>
        <taxon>Mollusca</taxon>
        <taxon>Bivalvia</taxon>
        <taxon>Autobranchia</taxon>
        <taxon>Heteroconchia</taxon>
        <taxon>Euheterodonta</taxon>
        <taxon>Imparidentia</taxon>
        <taxon>Neoheterodontei</taxon>
        <taxon>Myida</taxon>
        <taxon>Dreissenoidea</taxon>
        <taxon>Dreissenidae</taxon>
        <taxon>Dreissena</taxon>
    </lineage>
</organism>
<evidence type="ECO:0000313" key="2">
    <source>
        <dbReference type="Proteomes" id="UP000828390"/>
    </source>
</evidence>
<name>A0A9D4R301_DREPO</name>
<reference evidence="1" key="2">
    <citation type="submission" date="2020-11" db="EMBL/GenBank/DDBJ databases">
        <authorList>
            <person name="McCartney M.A."/>
            <person name="Auch B."/>
            <person name="Kono T."/>
            <person name="Mallez S."/>
            <person name="Becker A."/>
            <person name="Gohl D.M."/>
            <person name="Silverstein K.A.T."/>
            <person name="Koren S."/>
            <person name="Bechman K.B."/>
            <person name="Herman A."/>
            <person name="Abrahante J.E."/>
            <person name="Garbe J."/>
        </authorList>
    </citation>
    <scope>NUCLEOTIDE SEQUENCE</scope>
    <source>
        <strain evidence="1">Duluth1</strain>
        <tissue evidence="1">Whole animal</tissue>
    </source>
</reference>
<comment type="caution">
    <text evidence="1">The sequence shown here is derived from an EMBL/GenBank/DDBJ whole genome shotgun (WGS) entry which is preliminary data.</text>
</comment>
<keyword evidence="2" id="KW-1185">Reference proteome</keyword>
<proteinExistence type="predicted"/>